<evidence type="ECO:0000256" key="2">
    <source>
        <dbReference type="PIRSR" id="PIRSR639069-2"/>
    </source>
</evidence>
<dbReference type="InterPro" id="IPR008391">
    <property type="entry name" value="AXE1_dom"/>
</dbReference>
<evidence type="ECO:0000313" key="5">
    <source>
        <dbReference type="Proteomes" id="UP000570361"/>
    </source>
</evidence>
<dbReference type="InterPro" id="IPR029058">
    <property type="entry name" value="AB_hydrolase_fold"/>
</dbReference>
<dbReference type="GO" id="GO:0047739">
    <property type="term" value="F:cephalosporin-C deacetylase activity"/>
    <property type="evidence" value="ECO:0007669"/>
    <property type="project" value="UniProtKB-EC"/>
</dbReference>
<feature type="active site" description="Nucleophile" evidence="1">
    <location>
        <position position="149"/>
    </location>
</feature>
<dbReference type="GO" id="GO:0005976">
    <property type="term" value="P:polysaccharide metabolic process"/>
    <property type="evidence" value="ECO:0007669"/>
    <property type="project" value="TreeGrafter"/>
</dbReference>
<dbReference type="SUPFAM" id="SSF53474">
    <property type="entry name" value="alpha/beta-Hydrolases"/>
    <property type="match status" value="1"/>
</dbReference>
<feature type="active site" description="Charge relay system" evidence="1">
    <location>
        <position position="268"/>
    </location>
</feature>
<dbReference type="AlphaFoldDB" id="A0A7W5ATG2"/>
<name>A0A7W5ATG2_9BACL</name>
<evidence type="ECO:0000256" key="1">
    <source>
        <dbReference type="PIRSR" id="PIRSR639069-1"/>
    </source>
</evidence>
<dbReference type="Pfam" id="PF05448">
    <property type="entry name" value="AXE1"/>
    <property type="match status" value="1"/>
</dbReference>
<keyword evidence="5" id="KW-1185">Reference proteome</keyword>
<dbReference type="EMBL" id="JACHXK010000001">
    <property type="protein sequence ID" value="MBB3108465.1"/>
    <property type="molecule type" value="Genomic_DNA"/>
</dbReference>
<dbReference type="InterPro" id="IPR039069">
    <property type="entry name" value="CE7"/>
</dbReference>
<dbReference type="PANTHER" id="PTHR40111">
    <property type="entry name" value="CEPHALOSPORIN-C DEACETYLASE"/>
    <property type="match status" value="1"/>
</dbReference>
<comment type="caution">
    <text evidence="4">The sequence shown here is derived from an EMBL/GenBank/DDBJ whole genome shotgun (WGS) entry which is preliminary data.</text>
</comment>
<proteinExistence type="predicted"/>
<evidence type="ECO:0000259" key="3">
    <source>
        <dbReference type="Pfam" id="PF05448"/>
    </source>
</evidence>
<feature type="binding site" evidence="2">
    <location>
        <position position="58"/>
    </location>
    <ligand>
        <name>substrate</name>
    </ligand>
</feature>
<dbReference type="Gene3D" id="3.40.50.1820">
    <property type="entry name" value="alpha/beta hydrolase"/>
    <property type="match status" value="1"/>
</dbReference>
<organism evidence="4 5">
    <name type="scientific">Paenibacillus phyllosphaerae</name>
    <dbReference type="NCBI Taxonomy" id="274593"/>
    <lineage>
        <taxon>Bacteria</taxon>
        <taxon>Bacillati</taxon>
        <taxon>Bacillota</taxon>
        <taxon>Bacilli</taxon>
        <taxon>Bacillales</taxon>
        <taxon>Paenibacillaceae</taxon>
        <taxon>Paenibacillus</taxon>
    </lineage>
</organism>
<accession>A0A7W5ATG2</accession>
<keyword evidence="4" id="KW-0378">Hydrolase</keyword>
<gene>
    <name evidence="4" type="ORF">FHS18_000493</name>
</gene>
<feature type="active site" description="Charge relay system" evidence="1">
    <location>
        <position position="239"/>
    </location>
</feature>
<evidence type="ECO:0000313" key="4">
    <source>
        <dbReference type="EMBL" id="MBB3108465.1"/>
    </source>
</evidence>
<dbReference type="PANTHER" id="PTHR40111:SF1">
    <property type="entry name" value="CEPHALOSPORIN-C DEACETYLASE"/>
    <property type="match status" value="1"/>
</dbReference>
<feature type="domain" description="Acetyl xylan esterase" evidence="3">
    <location>
        <begin position="2"/>
        <end position="283"/>
    </location>
</feature>
<reference evidence="4 5" key="1">
    <citation type="submission" date="2020-08" db="EMBL/GenBank/DDBJ databases">
        <title>Genomic Encyclopedia of Type Strains, Phase III (KMG-III): the genomes of soil and plant-associated and newly described type strains.</title>
        <authorList>
            <person name="Whitman W."/>
        </authorList>
    </citation>
    <scope>NUCLEOTIDE SEQUENCE [LARGE SCALE GENOMIC DNA]</scope>
    <source>
        <strain evidence="4 5">CECT 5862</strain>
    </source>
</reference>
<protein>
    <submittedName>
        <fullName evidence="4">Cephalosporin-C deacetylase</fullName>
        <ecNumber evidence="4">3.1.1.41</ecNumber>
    </submittedName>
</protein>
<dbReference type="EC" id="3.1.1.41" evidence="4"/>
<sequence length="288" mass="31955">MRAVDPQVELVPSSFQTPLAECFDLYFTGVRGARIHVKYARPRGDQGPHPAVLHFHGYSGNVGDWSERLGYVSLGYSVFAMDCRGQGGGSEDVGGTKGNTHHGHIIRGLDDEPDNLLFRHIFLDTAQLASIAMGMDEVDADQVYATGWSQGGALTIACAALEPRIRKLAPVYPFLSDYRRVWEMDLAKDAYGELRTYFRHFDPQHKREDEIFTKLGYIDIQHLAERIQGEVLLGVGLMDTICPPSTQFAAYNKIGAPKSVEIYPDFGHEGLPGLHDKIIQFLLSSESA</sequence>
<dbReference type="Proteomes" id="UP000570361">
    <property type="component" value="Unassembled WGS sequence"/>
</dbReference>